<evidence type="ECO:0000313" key="1">
    <source>
        <dbReference type="EMBL" id="TLD97209.1"/>
    </source>
</evidence>
<comment type="caution">
    <text evidence="1">The sequence shown here is derived from an EMBL/GenBank/DDBJ whole genome shotgun (WGS) entry which is preliminary data.</text>
</comment>
<proteinExistence type="predicted"/>
<dbReference type="Proteomes" id="UP000029733">
    <property type="component" value="Unassembled WGS sequence"/>
</dbReference>
<dbReference type="EMBL" id="JRPR02000001">
    <property type="protein sequence ID" value="TLD97209.1"/>
    <property type="molecule type" value="Genomic_DNA"/>
</dbReference>
<dbReference type="RefSeq" id="WP_034356924.1">
    <property type="nucleotide sequence ID" value="NZ_JRPR02000001.1"/>
</dbReference>
<name>A0A4U8TBD9_9HELI</name>
<evidence type="ECO:0000313" key="2">
    <source>
        <dbReference type="Proteomes" id="UP000029733"/>
    </source>
</evidence>
<keyword evidence="2" id="KW-1185">Reference proteome</keyword>
<organism evidence="1 2">
    <name type="scientific">Helicobacter jaachi</name>
    <dbReference type="NCBI Taxonomy" id="1677920"/>
    <lineage>
        <taxon>Bacteria</taxon>
        <taxon>Pseudomonadati</taxon>
        <taxon>Campylobacterota</taxon>
        <taxon>Epsilonproteobacteria</taxon>
        <taxon>Campylobacterales</taxon>
        <taxon>Helicobacteraceae</taxon>
        <taxon>Helicobacter</taxon>
    </lineage>
</organism>
<dbReference type="SUPFAM" id="SSF53756">
    <property type="entry name" value="UDP-Glycosyltransferase/glycogen phosphorylase"/>
    <property type="match status" value="1"/>
</dbReference>
<gene>
    <name evidence="1" type="ORF">LS71_000125</name>
</gene>
<protein>
    <submittedName>
        <fullName evidence="1">Capsular biosynthesis protein</fullName>
    </submittedName>
</protein>
<dbReference type="STRING" id="1677920.LS71_09055"/>
<accession>A0A4U8TBD9</accession>
<dbReference type="Gene3D" id="3.40.50.2000">
    <property type="entry name" value="Glycogen Phosphorylase B"/>
    <property type="match status" value="1"/>
</dbReference>
<reference evidence="1 2" key="1">
    <citation type="journal article" date="2014" name="Genome Announc.">
        <title>Draft genome sequences of eight enterohepatic helicobacter species isolated from both laboratory and wild rodents.</title>
        <authorList>
            <person name="Sheh A."/>
            <person name="Shen Z."/>
            <person name="Fox J.G."/>
        </authorList>
    </citation>
    <scope>NUCLEOTIDE SEQUENCE [LARGE SCALE GENOMIC DNA]</scope>
    <source>
        <strain evidence="1 2">MIT 09-6949</strain>
    </source>
</reference>
<dbReference type="OrthoDB" id="9783380at2"/>
<dbReference type="AlphaFoldDB" id="A0A4U8TBD9"/>
<sequence length="395" mass="45794">MKKSILILAAANIATCPRAMRMVEILKDDYDVSVMGIDSDTAPMPKLEDLSKKYAHIKSFSYPVYKKRNLWREMRLWWHCLSKQWDKLSFIHNRMQILYHLQKYHYDVIICHDVLLLPVLFQGLAQSGRLGITKVIFDAREFYPWQNTSSLRWRILFQPFFTYLCASYAPRADIMLSVSPTFCALYRQHFGLRARLLMSLPYAYNLSPTPINAQKIKILYHGALNQNRDIHKLINLCKYLDERFYIDFIFTGGEAKFRQYIESSVQKLIIQGKHIRILPPVSLEEIIPFGNAYDVGLLYIPKHNKNLLATLPNKLFEYTQSCLSILMPPIKQIQHLAPHHCIIAQDFSIPALAHALNALNAQEIMQRKLNAHNAAQNLHIGANAQKVRDIVKTLT</sequence>